<gene>
    <name evidence="1" type="ORF">OTU49_003346</name>
</gene>
<evidence type="ECO:0000313" key="2">
    <source>
        <dbReference type="Proteomes" id="UP001445076"/>
    </source>
</evidence>
<organism evidence="1 2">
    <name type="scientific">Cherax quadricarinatus</name>
    <name type="common">Australian red claw crayfish</name>
    <dbReference type="NCBI Taxonomy" id="27406"/>
    <lineage>
        <taxon>Eukaryota</taxon>
        <taxon>Metazoa</taxon>
        <taxon>Ecdysozoa</taxon>
        <taxon>Arthropoda</taxon>
        <taxon>Crustacea</taxon>
        <taxon>Multicrustacea</taxon>
        <taxon>Malacostraca</taxon>
        <taxon>Eumalacostraca</taxon>
        <taxon>Eucarida</taxon>
        <taxon>Decapoda</taxon>
        <taxon>Pleocyemata</taxon>
        <taxon>Astacidea</taxon>
        <taxon>Parastacoidea</taxon>
        <taxon>Parastacidae</taxon>
        <taxon>Cherax</taxon>
    </lineage>
</organism>
<keyword evidence="2" id="KW-1185">Reference proteome</keyword>
<name>A0AAW0YME9_CHEQU</name>
<dbReference type="AlphaFoldDB" id="A0AAW0YME9"/>
<evidence type="ECO:0000313" key="1">
    <source>
        <dbReference type="EMBL" id="KAK8753939.1"/>
    </source>
</evidence>
<proteinExistence type="predicted"/>
<sequence>MKRGREQIPEEEPLSKRINNLHLDGSSAMLNGSASGLASPGNLHNLTGNPSLTENNENSIQDRLTGLPIVPITNGLVNGTSSPCVNGIGPGSTGNLSDFERVTNELIAQRELPESLNIAYPSLNPTDNDQYFNFNKLLHDLHIEKLKRLGKVPL</sequence>
<comment type="caution">
    <text evidence="1">The sequence shown here is derived from an EMBL/GenBank/DDBJ whole genome shotgun (WGS) entry which is preliminary data.</text>
</comment>
<protein>
    <submittedName>
        <fullName evidence="1">Uncharacterized protein</fullName>
    </submittedName>
</protein>
<accession>A0AAW0YME9</accession>
<reference evidence="1 2" key="1">
    <citation type="journal article" date="2024" name="BMC Genomics">
        <title>Genome assembly of redclaw crayfish (Cherax quadricarinatus) provides insights into its immune adaptation and hypoxia tolerance.</title>
        <authorList>
            <person name="Liu Z."/>
            <person name="Zheng J."/>
            <person name="Li H."/>
            <person name="Fang K."/>
            <person name="Wang S."/>
            <person name="He J."/>
            <person name="Zhou D."/>
            <person name="Weng S."/>
            <person name="Chi M."/>
            <person name="Gu Z."/>
            <person name="He J."/>
            <person name="Li F."/>
            <person name="Wang M."/>
        </authorList>
    </citation>
    <scope>NUCLEOTIDE SEQUENCE [LARGE SCALE GENOMIC DNA]</scope>
    <source>
        <strain evidence="1">ZL_2023a</strain>
    </source>
</reference>
<dbReference type="Proteomes" id="UP001445076">
    <property type="component" value="Unassembled WGS sequence"/>
</dbReference>
<dbReference type="EMBL" id="JARKIK010000001">
    <property type="protein sequence ID" value="KAK8753939.1"/>
    <property type="molecule type" value="Genomic_DNA"/>
</dbReference>